<dbReference type="InterPro" id="IPR037459">
    <property type="entry name" value="RhgT-like"/>
</dbReference>
<dbReference type="Gene3D" id="3.40.50.1110">
    <property type="entry name" value="SGNH hydrolase"/>
    <property type="match status" value="1"/>
</dbReference>
<comment type="similarity">
    <text evidence="1">Belongs to the 'GDSL' lipolytic enzyme family.</text>
</comment>
<dbReference type="SUPFAM" id="SSF52266">
    <property type="entry name" value="SGNH hydrolase"/>
    <property type="match status" value="1"/>
</dbReference>
<dbReference type="PANTHER" id="PTHR43695">
    <property type="entry name" value="PUTATIVE (AFU_ORTHOLOGUE AFUA_2G17250)-RELATED"/>
    <property type="match status" value="1"/>
</dbReference>
<dbReference type="InterPro" id="IPR036514">
    <property type="entry name" value="SGNH_hydro_sf"/>
</dbReference>
<comment type="caution">
    <text evidence="4">The sequence shown here is derived from an EMBL/GenBank/DDBJ whole genome shotgun (WGS) entry which is preliminary data.</text>
</comment>
<evidence type="ECO:0000256" key="2">
    <source>
        <dbReference type="ARBA" id="ARBA00022801"/>
    </source>
</evidence>
<dbReference type="InterPro" id="IPR013830">
    <property type="entry name" value="SGNH_hydro"/>
</dbReference>
<accession>A0ABP8LG30</accession>
<sequence>MSGWGASLGFFLPLGTVVRNFAKGGATTDSLRADGLWNALLSELEPADLVLLQLGHNDQKSDAPDAVDHYRDNLAAMVADVHRRAGRPVLCTSVQRRRFDGGRLVDTHGAFPTAVRELASELTVPLVDLTRRTTALLESRGEDGSRRLFTHLPPGAHPNYPDGVADDTHFAYAGADAVAEIVAREIQPFVEENVTV</sequence>
<keyword evidence="2" id="KW-0378">Hydrolase</keyword>
<dbReference type="Pfam" id="PF13472">
    <property type="entry name" value="Lipase_GDSL_2"/>
    <property type="match status" value="1"/>
</dbReference>
<dbReference type="Proteomes" id="UP001500622">
    <property type="component" value="Unassembled WGS sequence"/>
</dbReference>
<evidence type="ECO:0000259" key="3">
    <source>
        <dbReference type="Pfam" id="PF13472"/>
    </source>
</evidence>
<keyword evidence="5" id="KW-1185">Reference proteome</keyword>
<organism evidence="4 5">
    <name type="scientific">Georgenia halophila</name>
    <dbReference type="NCBI Taxonomy" id="620889"/>
    <lineage>
        <taxon>Bacteria</taxon>
        <taxon>Bacillati</taxon>
        <taxon>Actinomycetota</taxon>
        <taxon>Actinomycetes</taxon>
        <taxon>Micrococcales</taxon>
        <taxon>Bogoriellaceae</taxon>
        <taxon>Georgenia</taxon>
    </lineage>
</organism>
<gene>
    <name evidence="4" type="ORF">GCM10023169_28020</name>
</gene>
<evidence type="ECO:0000256" key="1">
    <source>
        <dbReference type="ARBA" id="ARBA00008668"/>
    </source>
</evidence>
<feature type="domain" description="SGNH hydrolase-type esterase" evidence="3">
    <location>
        <begin position="15"/>
        <end position="174"/>
    </location>
</feature>
<dbReference type="PANTHER" id="PTHR43695:SF1">
    <property type="entry name" value="RHAMNOGALACTURONAN ACETYLESTERASE"/>
    <property type="match status" value="1"/>
</dbReference>
<proteinExistence type="inferred from homology"/>
<evidence type="ECO:0000313" key="4">
    <source>
        <dbReference type="EMBL" id="GAA4427719.1"/>
    </source>
</evidence>
<dbReference type="EMBL" id="BAABGN010000012">
    <property type="protein sequence ID" value="GAA4427719.1"/>
    <property type="molecule type" value="Genomic_DNA"/>
</dbReference>
<protein>
    <submittedName>
        <fullName evidence="4">Rhamnogalacturonan acetylesterase</fullName>
    </submittedName>
</protein>
<name>A0ABP8LG30_9MICO</name>
<reference evidence="5" key="1">
    <citation type="journal article" date="2019" name="Int. J. Syst. Evol. Microbiol.">
        <title>The Global Catalogue of Microorganisms (GCM) 10K type strain sequencing project: providing services to taxonomists for standard genome sequencing and annotation.</title>
        <authorList>
            <consortium name="The Broad Institute Genomics Platform"/>
            <consortium name="The Broad Institute Genome Sequencing Center for Infectious Disease"/>
            <person name="Wu L."/>
            <person name="Ma J."/>
        </authorList>
    </citation>
    <scope>NUCLEOTIDE SEQUENCE [LARGE SCALE GENOMIC DNA]</scope>
    <source>
        <strain evidence="5">JCM 17810</strain>
    </source>
</reference>
<dbReference type="CDD" id="cd01821">
    <property type="entry name" value="Rhamnogalacturan_acetylesterase_like"/>
    <property type="match status" value="1"/>
</dbReference>
<evidence type="ECO:0000313" key="5">
    <source>
        <dbReference type="Proteomes" id="UP001500622"/>
    </source>
</evidence>